<dbReference type="PANTHER" id="PTHR43785:SF12">
    <property type="entry name" value="TYPE-1 GLUTAMINE SYNTHETASE 2"/>
    <property type="match status" value="1"/>
</dbReference>
<dbReference type="EMBL" id="VAFL01000004">
    <property type="protein sequence ID" value="TKW67313.1"/>
    <property type="molecule type" value="Genomic_DNA"/>
</dbReference>
<organism evidence="11 12">
    <name type="scientific">Paracoccus denitrificans</name>
    <dbReference type="NCBI Taxonomy" id="266"/>
    <lineage>
        <taxon>Bacteria</taxon>
        <taxon>Pseudomonadati</taxon>
        <taxon>Pseudomonadota</taxon>
        <taxon>Alphaproteobacteria</taxon>
        <taxon>Rhodobacterales</taxon>
        <taxon>Paracoccaceae</taxon>
        <taxon>Paracoccus</taxon>
    </lineage>
</organism>
<sequence length="443" mass="49017">MNWLAEHPEVRTIRVAAADLNGVPRGKRVPARFADKLEAEGTKFPYSVLNMDIWGEDIENSPLVFESGDPDGLLLPTERGYMPMPWLDAPSALLPLWMFHPDGRPYDGDPRQALARVVARYKAAGLTPVVATEMEFFIIDDSGRTLRVPPSPRSGKRRTGAETLSLRALDAFDQFFTRLYDACEAMDIPADTAISEAALGQFEINMMHQPDPLKAADDAWLFKMLTKGVARQFGFAASFMAKPYDVWSGSGLHMHFSLLDAEGRNLFDDGTEKGSAMMRHAVGGMLRAMPGSTLVFAPHENSYDRLVPNAHAPTGIGWAYENRTAAIRIPASGPKARRIEHRVAGGDVNPYLMIAAVLGAALNGIEDQLEPPAPFEGNAYDKQLDQLPASWGDAIETFAACPEMKRIFPQHLIDNLVMTKRQELHYMAELTDEETVELYLDTV</sequence>
<evidence type="ECO:0000259" key="9">
    <source>
        <dbReference type="PROSITE" id="PS51986"/>
    </source>
</evidence>
<evidence type="ECO:0000256" key="4">
    <source>
        <dbReference type="ARBA" id="ARBA00022741"/>
    </source>
</evidence>
<name>A0A533I890_PARDE</name>
<dbReference type="SMART" id="SM01230">
    <property type="entry name" value="Gln-synt_C"/>
    <property type="match status" value="1"/>
</dbReference>
<comment type="caution">
    <text evidence="11">The sequence shown here is derived from an EMBL/GenBank/DDBJ whole genome shotgun (WGS) entry which is preliminary data.</text>
</comment>
<evidence type="ECO:0000259" key="10">
    <source>
        <dbReference type="PROSITE" id="PS51987"/>
    </source>
</evidence>
<proteinExistence type="inferred from homology"/>
<dbReference type="GO" id="GO:0004356">
    <property type="term" value="F:glutamine synthetase activity"/>
    <property type="evidence" value="ECO:0007669"/>
    <property type="project" value="InterPro"/>
</dbReference>
<evidence type="ECO:0000313" key="11">
    <source>
        <dbReference type="EMBL" id="TKW67313.1"/>
    </source>
</evidence>
<keyword evidence="4" id="KW-0547">Nucleotide-binding</keyword>
<feature type="domain" description="GS beta-grasp" evidence="9">
    <location>
        <begin position="8"/>
        <end position="103"/>
    </location>
</feature>
<accession>A0A533I890</accession>
<dbReference type="Pfam" id="PF00120">
    <property type="entry name" value="Gln-synt_C"/>
    <property type="match status" value="1"/>
</dbReference>
<dbReference type="PROSITE" id="PS51987">
    <property type="entry name" value="GS_CATALYTIC"/>
    <property type="match status" value="1"/>
</dbReference>
<evidence type="ECO:0000313" key="12">
    <source>
        <dbReference type="Proteomes" id="UP000315344"/>
    </source>
</evidence>
<dbReference type="PANTHER" id="PTHR43785">
    <property type="entry name" value="GAMMA-GLUTAMYLPUTRESCINE SYNTHETASE"/>
    <property type="match status" value="1"/>
</dbReference>
<keyword evidence="3" id="KW-0436">Ligase</keyword>
<comment type="similarity">
    <text evidence="7 8">Belongs to the glutamine synthetase family.</text>
</comment>
<keyword evidence="5" id="KW-0067">ATP-binding</keyword>
<dbReference type="Gene3D" id="3.10.20.70">
    <property type="entry name" value="Glutamine synthetase, N-terminal domain"/>
    <property type="match status" value="1"/>
</dbReference>
<dbReference type="InterPro" id="IPR036651">
    <property type="entry name" value="Gln_synt_N_sf"/>
</dbReference>
<reference evidence="11 12" key="1">
    <citation type="journal article" date="2017" name="Nat. Commun.">
        <title>In situ click chemistry generation of cyclooxygenase-2 inhibitors.</title>
        <authorList>
            <person name="Bhardwaj A."/>
            <person name="Kaur J."/>
            <person name="Wuest M."/>
            <person name="Wuest F."/>
        </authorList>
    </citation>
    <scope>NUCLEOTIDE SEQUENCE [LARGE SCALE GENOMIC DNA]</scope>
    <source>
        <strain evidence="11">S2_012_000_R3_94</strain>
    </source>
</reference>
<evidence type="ECO:0000256" key="6">
    <source>
        <dbReference type="ARBA" id="ARBA00023231"/>
    </source>
</evidence>
<gene>
    <name evidence="11" type="ORF">DI616_06585</name>
</gene>
<dbReference type="PROSITE" id="PS51986">
    <property type="entry name" value="GS_BETA_GRASP"/>
    <property type="match status" value="1"/>
</dbReference>
<evidence type="ECO:0000256" key="8">
    <source>
        <dbReference type="RuleBase" id="RU000384"/>
    </source>
</evidence>
<evidence type="ECO:0000256" key="5">
    <source>
        <dbReference type="ARBA" id="ARBA00022840"/>
    </source>
</evidence>
<evidence type="ECO:0000256" key="1">
    <source>
        <dbReference type="ARBA" id="ARBA00001946"/>
    </source>
</evidence>
<dbReference type="Proteomes" id="UP000315344">
    <property type="component" value="Unassembled WGS sequence"/>
</dbReference>
<comment type="function">
    <text evidence="2">Catalyzes the ATP-dependent biosynthesis of glutamine from glutamate and ammonia.</text>
</comment>
<protein>
    <submittedName>
        <fullName evidence="11">Glutamine synthetase</fullName>
    </submittedName>
</protein>
<dbReference type="InterPro" id="IPR014746">
    <property type="entry name" value="Gln_synth/guanido_kin_cat_dom"/>
</dbReference>
<dbReference type="InterPro" id="IPR008147">
    <property type="entry name" value="Gln_synt_N"/>
</dbReference>
<evidence type="ECO:0000256" key="7">
    <source>
        <dbReference type="PROSITE-ProRule" id="PRU01330"/>
    </source>
</evidence>
<dbReference type="GO" id="GO:0006542">
    <property type="term" value="P:glutamine biosynthetic process"/>
    <property type="evidence" value="ECO:0007669"/>
    <property type="project" value="InterPro"/>
</dbReference>
<dbReference type="InterPro" id="IPR008146">
    <property type="entry name" value="Gln_synth_cat_dom"/>
</dbReference>
<dbReference type="AlphaFoldDB" id="A0A533I890"/>
<feature type="domain" description="GS catalytic" evidence="10">
    <location>
        <begin position="110"/>
        <end position="443"/>
    </location>
</feature>
<evidence type="ECO:0000256" key="2">
    <source>
        <dbReference type="ARBA" id="ARBA00003117"/>
    </source>
</evidence>
<dbReference type="SUPFAM" id="SSF54368">
    <property type="entry name" value="Glutamine synthetase, N-terminal domain"/>
    <property type="match status" value="1"/>
</dbReference>
<keyword evidence="6" id="KW-0535">Nitrogen fixation</keyword>
<dbReference type="GO" id="GO:0006598">
    <property type="term" value="P:polyamine catabolic process"/>
    <property type="evidence" value="ECO:0007669"/>
    <property type="project" value="TreeGrafter"/>
</dbReference>
<dbReference type="Gene3D" id="3.30.590.10">
    <property type="entry name" value="Glutamine synthetase/guanido kinase, catalytic domain"/>
    <property type="match status" value="1"/>
</dbReference>
<comment type="cofactor">
    <cofactor evidence="1">
        <name>Mg(2+)</name>
        <dbReference type="ChEBI" id="CHEBI:18420"/>
    </cofactor>
</comment>
<dbReference type="GO" id="GO:0005524">
    <property type="term" value="F:ATP binding"/>
    <property type="evidence" value="ECO:0007669"/>
    <property type="project" value="UniProtKB-KW"/>
</dbReference>
<evidence type="ECO:0000256" key="3">
    <source>
        <dbReference type="ARBA" id="ARBA00022598"/>
    </source>
</evidence>
<dbReference type="SUPFAM" id="SSF55931">
    <property type="entry name" value="Glutamine synthetase/guanido kinase"/>
    <property type="match status" value="1"/>
</dbReference>